<reference evidence="2 3" key="1">
    <citation type="submission" date="2010-06" db="EMBL/GenBank/DDBJ databases">
        <title>Complete sequence chromosome of Methanohalobium evestigatum Z-7303.</title>
        <authorList>
            <consortium name="US DOE Joint Genome Institute"/>
            <person name="Lucas S."/>
            <person name="Copeland A."/>
            <person name="Lapidus A."/>
            <person name="Cheng J.-F."/>
            <person name="Bruce D."/>
            <person name="Goodwin L."/>
            <person name="Pitluck S."/>
            <person name="Saunders E."/>
            <person name="Detter J.C."/>
            <person name="Han C."/>
            <person name="Tapia R."/>
            <person name="Land M."/>
            <person name="Hauser L."/>
            <person name="Kyrpides N."/>
            <person name="Mikhailova N."/>
            <person name="Sieprawska-Lupa M."/>
            <person name="Whitman W.B."/>
            <person name="Anderson I."/>
            <person name="Woyke T."/>
        </authorList>
    </citation>
    <scope>NUCLEOTIDE SEQUENCE [LARGE SCALE GENOMIC DNA]</scope>
    <source>
        <strain evidence="3">ATCC BAA-1072 / DSM 3721 / NBRC 107634 / OCM 161 / Z-7303</strain>
    </source>
</reference>
<keyword evidence="3" id="KW-1185">Reference proteome</keyword>
<feature type="transmembrane region" description="Helical" evidence="1">
    <location>
        <begin position="6"/>
        <end position="26"/>
    </location>
</feature>
<keyword evidence="1" id="KW-0472">Membrane</keyword>
<organism evidence="2 3">
    <name type="scientific">Methanohalobium evestigatum (strain ATCC BAA-1072 / DSM 3721 / NBRC 107634 / OCM 161 / Z-7303)</name>
    <dbReference type="NCBI Taxonomy" id="644295"/>
    <lineage>
        <taxon>Archaea</taxon>
        <taxon>Methanobacteriati</taxon>
        <taxon>Methanobacteriota</taxon>
        <taxon>Stenosarchaea group</taxon>
        <taxon>Methanomicrobia</taxon>
        <taxon>Methanosarcinales</taxon>
        <taxon>Methanosarcinaceae</taxon>
        <taxon>Methanohalobium</taxon>
    </lineage>
</organism>
<sequence length="347" mass="38987">MTNYILFLYYISSKLTDFYLKFLGGITLNRKRVAAAFVLAVILPTMIVGGYVVEKAFIPENISSKLEDNLSENSEYIIERAQKKIMQSAISVAKDELPSENVTREILKNNSDFISNLKDNNDVVTNIFKIENNRSVSVLLNSGNVSNNLFKTIPDDAYNAVLNNSTAYYKKTMSSDNNYLVMYTLLENNNTKVKNILSMAVPENKILDFGLKTFTYETTDRAGDVVNLVSKMESSLSKQFEENINPVESARYIYDTTNNFSLNPETPNNVPENLSEVSRYIFGSDKNNTKNTLNKTADSIKVVDDNLNQTFRLVQNLTGISDSENKDNITSMMDGLNSSLDNVNTSP</sequence>
<dbReference type="KEGG" id="mev:Metev_2058"/>
<dbReference type="HOGENOM" id="CLU_798352_0_0_2"/>
<evidence type="ECO:0000313" key="3">
    <source>
        <dbReference type="Proteomes" id="UP000000391"/>
    </source>
</evidence>
<proteinExistence type="predicted"/>
<feature type="transmembrane region" description="Helical" evidence="1">
    <location>
        <begin position="33"/>
        <end position="53"/>
    </location>
</feature>
<keyword evidence="1" id="KW-1133">Transmembrane helix</keyword>
<dbReference type="Proteomes" id="UP000000391">
    <property type="component" value="Chromosome"/>
</dbReference>
<dbReference type="AlphaFoldDB" id="D7EBP5"/>
<accession>D7EBP5</accession>
<evidence type="ECO:0000256" key="1">
    <source>
        <dbReference type="SAM" id="Phobius"/>
    </source>
</evidence>
<name>D7EBP5_METEZ</name>
<keyword evidence="1" id="KW-0812">Transmembrane</keyword>
<dbReference type="EMBL" id="CP002069">
    <property type="protein sequence ID" value="ADI74887.1"/>
    <property type="molecule type" value="Genomic_DNA"/>
</dbReference>
<gene>
    <name evidence="2" type="ordered locus">Metev_2058</name>
</gene>
<protein>
    <submittedName>
        <fullName evidence="2">Uncharacterized protein</fullName>
    </submittedName>
</protein>
<evidence type="ECO:0000313" key="2">
    <source>
        <dbReference type="EMBL" id="ADI74887.1"/>
    </source>
</evidence>